<dbReference type="PANTHER" id="PTHR47978">
    <property type="match status" value="1"/>
</dbReference>
<evidence type="ECO:0000256" key="1">
    <source>
        <dbReference type="ARBA" id="ARBA00006270"/>
    </source>
</evidence>
<dbReference type="AlphaFoldDB" id="A0AAV6U5M7"/>
<evidence type="ECO:0000313" key="4">
    <source>
        <dbReference type="Proteomes" id="UP000827092"/>
    </source>
</evidence>
<dbReference type="Proteomes" id="UP000827092">
    <property type="component" value="Unassembled WGS sequence"/>
</dbReference>
<dbReference type="EMBL" id="JAFNEN010000615">
    <property type="protein sequence ID" value="KAG8179602.1"/>
    <property type="molecule type" value="Genomic_DNA"/>
</dbReference>
<dbReference type="Pfam" id="PF00071">
    <property type="entry name" value="Ras"/>
    <property type="match status" value="1"/>
</dbReference>
<proteinExistence type="inferred from homology"/>
<dbReference type="CDD" id="cd00154">
    <property type="entry name" value="Rab"/>
    <property type="match status" value="1"/>
</dbReference>
<evidence type="ECO:0008006" key="5">
    <source>
        <dbReference type="Google" id="ProtNLM"/>
    </source>
</evidence>
<dbReference type="PRINTS" id="PR00449">
    <property type="entry name" value="RASTRNSFRMNG"/>
</dbReference>
<comment type="similarity">
    <text evidence="1">Belongs to the small GTPase superfamily. Rab family.</text>
</comment>
<reference evidence="3 4" key="1">
    <citation type="journal article" date="2022" name="Nat. Ecol. Evol.">
        <title>A masculinizing supergene underlies an exaggerated male reproductive morph in a spider.</title>
        <authorList>
            <person name="Hendrickx F."/>
            <person name="De Corte Z."/>
            <person name="Sonet G."/>
            <person name="Van Belleghem S.M."/>
            <person name="Kostlbacher S."/>
            <person name="Vangestel C."/>
        </authorList>
    </citation>
    <scope>NUCLEOTIDE SEQUENCE [LARGE SCALE GENOMIC DNA]</scope>
    <source>
        <strain evidence="3">W744_W776</strain>
    </source>
</reference>
<dbReference type="NCBIfam" id="TIGR00231">
    <property type="entry name" value="small_GTP"/>
    <property type="match status" value="1"/>
</dbReference>
<dbReference type="SMART" id="SM00174">
    <property type="entry name" value="RHO"/>
    <property type="match status" value="1"/>
</dbReference>
<dbReference type="InterPro" id="IPR005225">
    <property type="entry name" value="Small_GTP-bd"/>
</dbReference>
<name>A0AAV6U5M7_9ARAC</name>
<keyword evidence="4" id="KW-1185">Reference proteome</keyword>
<organism evidence="3 4">
    <name type="scientific">Oedothorax gibbosus</name>
    <dbReference type="NCBI Taxonomy" id="931172"/>
    <lineage>
        <taxon>Eukaryota</taxon>
        <taxon>Metazoa</taxon>
        <taxon>Ecdysozoa</taxon>
        <taxon>Arthropoda</taxon>
        <taxon>Chelicerata</taxon>
        <taxon>Arachnida</taxon>
        <taxon>Araneae</taxon>
        <taxon>Araneomorphae</taxon>
        <taxon>Entelegynae</taxon>
        <taxon>Araneoidea</taxon>
        <taxon>Linyphiidae</taxon>
        <taxon>Erigoninae</taxon>
        <taxon>Oedothorax</taxon>
    </lineage>
</organism>
<sequence>MSTVDSNKKVFNVIVLGSVNVGKTCLLNRLCEREFPLKTMPIDVLSRITFMEDKFIEIAFWDIAFHLHFRSTSQPYEKVHGVIFVYDVTNIKSFKELFLWIDEYRKFNSSNIPQIIIGNKCDLYKDKIVETERVRSFFKTCGVPFFETSAKTDNLSDPIEYVFQIFSLLMSTHEYEIEKEPLPSMMNWLSNLFERAAEGLNSWWIRNR</sequence>
<dbReference type="FunFam" id="3.40.50.300:FF:001447">
    <property type="entry name" value="Ras-related protein Rab-1B"/>
    <property type="match status" value="1"/>
</dbReference>
<dbReference type="InterPro" id="IPR027417">
    <property type="entry name" value="P-loop_NTPase"/>
</dbReference>
<evidence type="ECO:0000256" key="2">
    <source>
        <dbReference type="ARBA" id="ARBA00022741"/>
    </source>
</evidence>
<dbReference type="SMART" id="SM00175">
    <property type="entry name" value="RAB"/>
    <property type="match status" value="1"/>
</dbReference>
<dbReference type="SUPFAM" id="SSF52540">
    <property type="entry name" value="P-loop containing nucleoside triphosphate hydrolases"/>
    <property type="match status" value="1"/>
</dbReference>
<dbReference type="GO" id="GO:0003924">
    <property type="term" value="F:GTPase activity"/>
    <property type="evidence" value="ECO:0007669"/>
    <property type="project" value="InterPro"/>
</dbReference>
<dbReference type="Gene3D" id="3.40.50.300">
    <property type="entry name" value="P-loop containing nucleotide triphosphate hydrolases"/>
    <property type="match status" value="1"/>
</dbReference>
<protein>
    <recommendedName>
        <fullName evidence="5">GTP-binding protein</fullName>
    </recommendedName>
</protein>
<dbReference type="GO" id="GO:0005525">
    <property type="term" value="F:GTP binding"/>
    <property type="evidence" value="ECO:0007669"/>
    <property type="project" value="InterPro"/>
</dbReference>
<dbReference type="SMART" id="SM00173">
    <property type="entry name" value="RAS"/>
    <property type="match status" value="1"/>
</dbReference>
<gene>
    <name evidence="3" type="ORF">JTE90_025767</name>
</gene>
<keyword evidence="2" id="KW-0547">Nucleotide-binding</keyword>
<comment type="caution">
    <text evidence="3">The sequence shown here is derived from an EMBL/GenBank/DDBJ whole genome shotgun (WGS) entry which is preliminary data.</text>
</comment>
<evidence type="ECO:0000313" key="3">
    <source>
        <dbReference type="EMBL" id="KAG8179602.1"/>
    </source>
</evidence>
<dbReference type="PROSITE" id="PS51419">
    <property type="entry name" value="RAB"/>
    <property type="match status" value="1"/>
</dbReference>
<dbReference type="InterPro" id="IPR001806">
    <property type="entry name" value="Small_GTPase"/>
</dbReference>
<accession>A0AAV6U5M7</accession>